<feature type="domain" description="Saccharopine dehydrogenase-like C-terminal" evidence="3">
    <location>
        <begin position="125"/>
        <end position="377"/>
    </location>
</feature>
<proteinExistence type="predicted"/>
<evidence type="ECO:0000313" key="5">
    <source>
        <dbReference type="Proteomes" id="UP000005868"/>
    </source>
</evidence>
<reference evidence="4 5" key="2">
    <citation type="journal article" date="2012" name="Stand. Genomic Sci.">
        <title>Genome sequence of the moderately thermophilic, amino-acid-degrading and sulfur-reducing bacterium Thermovirga lienii type strain (Cas60314(T)).</title>
        <authorList>
            <person name="Goker M."/>
            <person name="Saunders E."/>
            <person name="Lapidus A."/>
            <person name="Nolan M."/>
            <person name="Lucas S."/>
            <person name="Hammon N."/>
            <person name="Deshpande S."/>
            <person name="Cheng J.F."/>
            <person name="Han C."/>
            <person name="Tapia R."/>
            <person name="Goodwin L.A."/>
            <person name="Pitluck S."/>
            <person name="Liolios K."/>
            <person name="Mavromatis K."/>
            <person name="Pagani I."/>
            <person name="Ivanova N."/>
            <person name="Mikhailova N."/>
            <person name="Pati A."/>
            <person name="Chen A."/>
            <person name="Palaniappan K."/>
            <person name="Land M."/>
            <person name="Chang Y.J."/>
            <person name="Jeffries C.D."/>
            <person name="Brambilla E.M."/>
            <person name="Rohde M."/>
            <person name="Spring S."/>
            <person name="Detter J.C."/>
            <person name="Woyke T."/>
            <person name="Bristow J."/>
            <person name="Eisen J.A."/>
            <person name="Markowitz V."/>
            <person name="Hugenholtz P."/>
            <person name="Kyrpides N.C."/>
            <person name="Klenk H.P."/>
        </authorList>
    </citation>
    <scope>NUCLEOTIDE SEQUENCE [LARGE SCALE GENOMIC DNA]</scope>
    <source>
        <strain evidence="5">ATCC BAA-1197 / DSM 17291 / Cas60314</strain>
    </source>
</reference>
<dbReference type="Gene3D" id="3.40.50.720">
    <property type="entry name" value="NAD(P)-binding Rossmann-like Domain"/>
    <property type="match status" value="1"/>
</dbReference>
<feature type="domain" description="Saccharopine dehydrogenase NADP binding" evidence="2">
    <location>
        <begin position="4"/>
        <end position="120"/>
    </location>
</feature>
<gene>
    <name evidence="4" type="ordered locus">Tlie_0022</name>
</gene>
<dbReference type="SUPFAM" id="SSF51735">
    <property type="entry name" value="NAD(P)-binding Rossmann-fold domains"/>
    <property type="match status" value="1"/>
</dbReference>
<evidence type="ECO:0000259" key="2">
    <source>
        <dbReference type="Pfam" id="PF03435"/>
    </source>
</evidence>
<evidence type="ECO:0000313" key="4">
    <source>
        <dbReference type="EMBL" id="AER65768.1"/>
    </source>
</evidence>
<dbReference type="EMBL" id="CP003096">
    <property type="protein sequence ID" value="AER65768.1"/>
    <property type="molecule type" value="Genomic_DNA"/>
</dbReference>
<keyword evidence="1" id="KW-0560">Oxidoreductase</keyword>
<dbReference type="InterPro" id="IPR051168">
    <property type="entry name" value="AASS"/>
</dbReference>
<evidence type="ECO:0000256" key="1">
    <source>
        <dbReference type="ARBA" id="ARBA00023002"/>
    </source>
</evidence>
<dbReference type="KEGG" id="tli:Tlie_0022"/>
<dbReference type="PANTHER" id="PTHR11133">
    <property type="entry name" value="SACCHAROPINE DEHYDROGENASE"/>
    <property type="match status" value="1"/>
</dbReference>
<reference evidence="5" key="1">
    <citation type="submission" date="2011-10" db="EMBL/GenBank/DDBJ databases">
        <title>The complete genome of chromosome of Thermovirga lienii DSM 17291.</title>
        <authorList>
            <consortium name="US DOE Joint Genome Institute (JGI-PGF)"/>
            <person name="Lucas S."/>
            <person name="Copeland A."/>
            <person name="Lapidus A."/>
            <person name="Glavina del Rio T."/>
            <person name="Dalin E."/>
            <person name="Tice H."/>
            <person name="Bruce D."/>
            <person name="Goodwin L."/>
            <person name="Pitluck S."/>
            <person name="Peters L."/>
            <person name="Mikhailova N."/>
            <person name="Saunders E."/>
            <person name="Kyrpides N."/>
            <person name="Mavromatis K."/>
            <person name="Ivanova N."/>
            <person name="Last F.I."/>
            <person name="Brettin T."/>
            <person name="Detter J.C."/>
            <person name="Han C."/>
            <person name="Larimer F."/>
            <person name="Land M."/>
            <person name="Hauser L."/>
            <person name="Markowitz V."/>
            <person name="Cheng J.-F."/>
            <person name="Hugenholtz P."/>
            <person name="Woyke T."/>
            <person name="Wu D."/>
            <person name="Spring S."/>
            <person name="Schroeder M."/>
            <person name="Brambilla E.-M."/>
            <person name="Klenk H.-P."/>
            <person name="Eisen J.A."/>
        </authorList>
    </citation>
    <scope>NUCLEOTIDE SEQUENCE [LARGE SCALE GENOMIC DNA]</scope>
    <source>
        <strain evidence="5">ATCC BAA-1197 / DSM 17291 / Cas60314</strain>
    </source>
</reference>
<protein>
    <submittedName>
        <fullName evidence="4">Saccharopine dehydrogenase</fullName>
    </submittedName>
</protein>
<dbReference type="SUPFAM" id="SSF55347">
    <property type="entry name" value="Glyceraldehyde-3-phosphate dehydrogenase-like, C-terminal domain"/>
    <property type="match status" value="1"/>
</dbReference>
<dbReference type="PANTHER" id="PTHR11133:SF22">
    <property type="entry name" value="ALPHA-AMINOADIPIC SEMIALDEHYDE SYNTHASE, MITOCHONDRIAL"/>
    <property type="match status" value="1"/>
</dbReference>
<dbReference type="AlphaFoldDB" id="G7V5E1"/>
<dbReference type="GO" id="GO:0016491">
    <property type="term" value="F:oxidoreductase activity"/>
    <property type="evidence" value="ECO:0007669"/>
    <property type="project" value="UniProtKB-KW"/>
</dbReference>
<sequence>MKKVIVLGGGLVGSVMALDLGSDPNYDVTVADKSQEALDRIAKKSNGAVHTRNDVDFADPDSIERAVKDYDLVIGAVPGFLGFQMMGAVIRAGKSMSDISFMAEDYFLWDEEAKKAGVTIFEDVGVTPGFSNVLIGSAVHQLDEVEDVDIYVTGLPKEPKEPFNYKFVFSPDDCIEEYVRPVRFKKDGKIVEMPALSMNEVYKFDIPGLDLPEMEGFLTDGLRSLLKTIPAKNISEKTLRYPGTADRLKFLRDIGFFDLEPIEIKGCKIAPREFFAALAYPKMKLEDDEVEFTFFKIDVTGKKDKKTVRHTFVMYDERDMETGYTSMARTTGFPCVIMGRLIAEGIVDMPGVNTPEMIGSNQVAVKRFIEEMEKRGVKVHHEVKEL</sequence>
<dbReference type="InterPro" id="IPR032095">
    <property type="entry name" value="Sacchrp_dh-like_C"/>
</dbReference>
<dbReference type="Pfam" id="PF03435">
    <property type="entry name" value="Sacchrp_dh_NADP"/>
    <property type="match status" value="1"/>
</dbReference>
<dbReference type="STRING" id="580340.Tlie_0022"/>
<dbReference type="InterPro" id="IPR036291">
    <property type="entry name" value="NAD(P)-bd_dom_sf"/>
</dbReference>
<evidence type="ECO:0000259" key="3">
    <source>
        <dbReference type="Pfam" id="PF16653"/>
    </source>
</evidence>
<keyword evidence="5" id="KW-1185">Reference proteome</keyword>
<dbReference type="Pfam" id="PF16653">
    <property type="entry name" value="Sacchrp_dh_C"/>
    <property type="match status" value="1"/>
</dbReference>
<dbReference type="Proteomes" id="UP000005868">
    <property type="component" value="Chromosome"/>
</dbReference>
<dbReference type="HOGENOM" id="CLU_032858_3_0_0"/>
<dbReference type="Gene3D" id="3.30.360.10">
    <property type="entry name" value="Dihydrodipicolinate Reductase, domain 2"/>
    <property type="match status" value="1"/>
</dbReference>
<organism evidence="4 5">
    <name type="scientific">Thermovirga lienii (strain ATCC BAA-1197 / DSM 17291 / Cas60314)</name>
    <dbReference type="NCBI Taxonomy" id="580340"/>
    <lineage>
        <taxon>Bacteria</taxon>
        <taxon>Thermotogati</taxon>
        <taxon>Synergistota</taxon>
        <taxon>Synergistia</taxon>
        <taxon>Synergistales</taxon>
        <taxon>Thermovirgaceae</taxon>
        <taxon>Thermovirga</taxon>
    </lineage>
</organism>
<accession>G7V5E1</accession>
<name>G7V5E1_THELD</name>
<dbReference type="InterPro" id="IPR005097">
    <property type="entry name" value="Sacchrp_dh_NADP-bd"/>
</dbReference>
<dbReference type="eggNOG" id="COG1748">
    <property type="taxonomic scope" value="Bacteria"/>
</dbReference>
<dbReference type="OrthoDB" id="9769367at2"/>